<dbReference type="AlphaFoldDB" id="A0A944DLF9"/>
<protein>
    <submittedName>
        <fullName evidence="1">Uncharacterized protein</fullName>
    </submittedName>
</protein>
<gene>
    <name evidence="1" type="ORF">J7E47_15680</name>
</gene>
<organism evidence="1 2">
    <name type="scientific">Pseudomonas fluorescens</name>
    <dbReference type="NCBI Taxonomy" id="294"/>
    <lineage>
        <taxon>Bacteria</taxon>
        <taxon>Pseudomonadati</taxon>
        <taxon>Pseudomonadota</taxon>
        <taxon>Gammaproteobacteria</taxon>
        <taxon>Pseudomonadales</taxon>
        <taxon>Pseudomonadaceae</taxon>
        <taxon>Pseudomonas</taxon>
    </lineage>
</organism>
<dbReference type="EMBL" id="JAGGOB010000032">
    <property type="protein sequence ID" value="MBT2330158.1"/>
    <property type="molecule type" value="Genomic_DNA"/>
</dbReference>
<reference evidence="1" key="1">
    <citation type="submission" date="2021-03" db="EMBL/GenBank/DDBJ databases">
        <title>Genomic analysis provides insights into the functional capacity of soil bacteria communities inhabiting an altitudinal gradient in the Atacama Desert.</title>
        <authorList>
            <person name="Gonzalez M."/>
            <person name="Maldonado J."/>
            <person name="Maza F."/>
            <person name="Hodar C."/>
            <person name="Cortes M."/>
            <person name="Palma R."/>
            <person name="Andreani C."/>
            <person name="Gaete A."/>
            <person name="Vasquez-Dean J."/>
            <person name="Acuna V."/>
            <person name="Aguado M."/>
            <person name="Mandakovic D."/>
            <person name="Latorre M."/>
            <person name="Orellana A."/>
            <person name="Gutierrez R."/>
            <person name="Montecino M."/>
            <person name="Allende M."/>
            <person name="Maass A."/>
            <person name="Cambiazo V."/>
        </authorList>
    </citation>
    <scope>NUCLEOTIDE SEQUENCE</scope>
    <source>
        <strain evidence="1">ISL-25</strain>
    </source>
</reference>
<accession>A0A944DLF9</accession>
<dbReference type="RefSeq" id="WP_214912841.1">
    <property type="nucleotide sequence ID" value="NZ_JAGGNX010000004.1"/>
</dbReference>
<proteinExistence type="predicted"/>
<evidence type="ECO:0000313" key="2">
    <source>
        <dbReference type="Proteomes" id="UP000692896"/>
    </source>
</evidence>
<sequence>MIQKRYRIDQQKLPADYPTHRHPDEFWEQLGRTVATYGFLEHVLGRAIFALTATRKYAHDELEEAYGKWLGQLERALSDPLGGLITAYDNALRKHHELPVHNPEQLIGDLQYAAQLRNVLCHGSWQAPDGEGKSVPLFVDRKLKIFATPIDVSYLQQVRAQVTGLICAVIDSISSMGLQFPGSAGPGEPIWTCG</sequence>
<name>A0A944DLF9_PSEFL</name>
<comment type="caution">
    <text evidence="1">The sequence shown here is derived from an EMBL/GenBank/DDBJ whole genome shotgun (WGS) entry which is preliminary data.</text>
</comment>
<evidence type="ECO:0000313" key="1">
    <source>
        <dbReference type="EMBL" id="MBT2330158.1"/>
    </source>
</evidence>
<dbReference type="Proteomes" id="UP000692896">
    <property type="component" value="Unassembled WGS sequence"/>
</dbReference>